<proteinExistence type="predicted"/>
<evidence type="ECO:0000256" key="1">
    <source>
        <dbReference type="SAM" id="MobiDB-lite"/>
    </source>
</evidence>
<comment type="caution">
    <text evidence="2">The sequence shown here is derived from an EMBL/GenBank/DDBJ whole genome shotgun (WGS) entry which is preliminary data.</text>
</comment>
<dbReference type="Proteomes" id="UP000735302">
    <property type="component" value="Unassembled WGS sequence"/>
</dbReference>
<name>A0AAV4CJZ9_9GAST</name>
<evidence type="ECO:0000313" key="2">
    <source>
        <dbReference type="EMBL" id="GFO32180.1"/>
    </source>
</evidence>
<keyword evidence="3" id="KW-1185">Reference proteome</keyword>
<feature type="region of interest" description="Disordered" evidence="1">
    <location>
        <begin position="1"/>
        <end position="25"/>
    </location>
</feature>
<dbReference type="EMBL" id="BLXT01006566">
    <property type="protein sequence ID" value="GFO32180.1"/>
    <property type="molecule type" value="Genomic_DNA"/>
</dbReference>
<reference evidence="2 3" key="1">
    <citation type="journal article" date="2021" name="Elife">
        <title>Chloroplast acquisition without the gene transfer in kleptoplastic sea slugs, Plakobranchus ocellatus.</title>
        <authorList>
            <person name="Maeda T."/>
            <person name="Takahashi S."/>
            <person name="Yoshida T."/>
            <person name="Shimamura S."/>
            <person name="Takaki Y."/>
            <person name="Nagai Y."/>
            <person name="Toyoda A."/>
            <person name="Suzuki Y."/>
            <person name="Arimoto A."/>
            <person name="Ishii H."/>
            <person name="Satoh N."/>
            <person name="Nishiyama T."/>
            <person name="Hasebe M."/>
            <person name="Maruyama T."/>
            <person name="Minagawa J."/>
            <person name="Obokata J."/>
            <person name="Shigenobu S."/>
        </authorList>
    </citation>
    <scope>NUCLEOTIDE SEQUENCE [LARGE SCALE GENOMIC DNA]</scope>
</reference>
<gene>
    <name evidence="2" type="ORF">PoB_005868500</name>
</gene>
<accession>A0AAV4CJZ9</accession>
<protein>
    <submittedName>
        <fullName evidence="2">Uncharacterized protein</fullName>
    </submittedName>
</protein>
<sequence length="109" mass="12358">MPPRRMQFSPPRHFPGQENHGHQQFDRFSRREKFYSTEVMEVLVGSFASIGLGDGTVHIAPQGYPLSIMPTHMGMSLDMSYQWSHLYRQESALGDMAAQNGSGLAFIQR</sequence>
<dbReference type="AlphaFoldDB" id="A0AAV4CJZ9"/>
<organism evidence="2 3">
    <name type="scientific">Plakobranchus ocellatus</name>
    <dbReference type="NCBI Taxonomy" id="259542"/>
    <lineage>
        <taxon>Eukaryota</taxon>
        <taxon>Metazoa</taxon>
        <taxon>Spiralia</taxon>
        <taxon>Lophotrochozoa</taxon>
        <taxon>Mollusca</taxon>
        <taxon>Gastropoda</taxon>
        <taxon>Heterobranchia</taxon>
        <taxon>Euthyneura</taxon>
        <taxon>Panpulmonata</taxon>
        <taxon>Sacoglossa</taxon>
        <taxon>Placobranchoidea</taxon>
        <taxon>Plakobranchidae</taxon>
        <taxon>Plakobranchus</taxon>
    </lineage>
</organism>
<evidence type="ECO:0000313" key="3">
    <source>
        <dbReference type="Proteomes" id="UP000735302"/>
    </source>
</evidence>